<feature type="compositionally biased region" description="Polar residues" evidence="1">
    <location>
        <begin position="107"/>
        <end position="124"/>
    </location>
</feature>
<reference evidence="2" key="2">
    <citation type="submission" date="2013-10" db="EMBL/GenBank/DDBJ databases">
        <authorList>
            <person name="Aslett M."/>
        </authorList>
    </citation>
    <scope>NUCLEOTIDE SEQUENCE</scope>
    <source>
        <strain evidence="2">Houghton</strain>
    </source>
</reference>
<organism evidence="2 3">
    <name type="scientific">Eimeria acervulina</name>
    <name type="common">Coccidian parasite</name>
    <dbReference type="NCBI Taxonomy" id="5801"/>
    <lineage>
        <taxon>Eukaryota</taxon>
        <taxon>Sar</taxon>
        <taxon>Alveolata</taxon>
        <taxon>Apicomplexa</taxon>
        <taxon>Conoidasida</taxon>
        <taxon>Coccidia</taxon>
        <taxon>Eucoccidiorida</taxon>
        <taxon>Eimeriorina</taxon>
        <taxon>Eimeriidae</taxon>
        <taxon>Eimeria</taxon>
    </lineage>
</organism>
<dbReference type="RefSeq" id="XP_013248156.1">
    <property type="nucleotide sequence ID" value="XM_013392702.1"/>
</dbReference>
<dbReference type="VEuPathDB" id="ToxoDB:EAH_00027980"/>
<dbReference type="AlphaFoldDB" id="U6GV40"/>
<dbReference type="GeneID" id="25270868"/>
<evidence type="ECO:0000313" key="3">
    <source>
        <dbReference type="Proteomes" id="UP000018050"/>
    </source>
</evidence>
<evidence type="ECO:0000313" key="2">
    <source>
        <dbReference type="EMBL" id="CDI82444.1"/>
    </source>
</evidence>
<sequence>MQKKTADVEGAITGEDLSAQLEDFIEEALAGGTTLKMEPWLLDPGLQLPTGILFEGAIQGPSSHVIEPKDSGLQVGGLLVLFAVIYMQPINVYYSYDERPKAAFSPYEQQQPNFSPSPRESGSLKSAPVPGVDLCSHPFYRTSQLLPGVVPRTFNMEFALAASGTVVSPLRPLAHISSWLKMEALNSLRSNVLMGCLEELVGFAMHNVKRSLKVVRPVFAVETLALYLLVVDSLYAASATLGESAQSCTWWNRIMAELPTQFVLGSQAHPRGASRKLLSLAERIKDAFEIFRSGARPSPAVLVPLKQEILCSGLIRKFQRGGWRIFKEQDDEWRLQKRRRL</sequence>
<proteinExistence type="predicted"/>
<dbReference type="EMBL" id="HG672392">
    <property type="protein sequence ID" value="CDI82444.1"/>
    <property type="molecule type" value="Genomic_DNA"/>
</dbReference>
<feature type="region of interest" description="Disordered" evidence="1">
    <location>
        <begin position="107"/>
        <end position="127"/>
    </location>
</feature>
<reference evidence="2" key="1">
    <citation type="submission" date="2013-10" db="EMBL/GenBank/DDBJ databases">
        <title>Genomic analysis of the causative agents of coccidiosis in chickens.</title>
        <authorList>
            <person name="Reid A.J."/>
            <person name="Blake D."/>
            <person name="Billington K."/>
            <person name="Browne H."/>
            <person name="Dunn M."/>
            <person name="Hung S."/>
            <person name="Kawahara F."/>
            <person name="Miranda-Saavedra D."/>
            <person name="Mourier T."/>
            <person name="Nagra H."/>
            <person name="Otto T.D."/>
            <person name="Rawlings N."/>
            <person name="Sanchez A."/>
            <person name="Sanders M."/>
            <person name="Subramaniam C."/>
            <person name="Tay Y."/>
            <person name="Dear P."/>
            <person name="Doerig C."/>
            <person name="Gruber A."/>
            <person name="Parkinson J."/>
            <person name="Shirley M."/>
            <person name="Wan K.L."/>
            <person name="Berriman M."/>
            <person name="Tomley F."/>
            <person name="Pain A."/>
        </authorList>
    </citation>
    <scope>NUCLEOTIDE SEQUENCE</scope>
    <source>
        <strain evidence="2">Houghton</strain>
    </source>
</reference>
<gene>
    <name evidence="2" type="ORF">EAH_00027980</name>
</gene>
<keyword evidence="3" id="KW-1185">Reference proteome</keyword>
<evidence type="ECO:0000256" key="1">
    <source>
        <dbReference type="SAM" id="MobiDB-lite"/>
    </source>
</evidence>
<dbReference type="OrthoDB" id="348443at2759"/>
<dbReference type="Proteomes" id="UP000018050">
    <property type="component" value="Unassembled WGS sequence"/>
</dbReference>
<name>U6GV40_EIMAC</name>
<accession>U6GV40</accession>
<protein>
    <submittedName>
        <fullName evidence="2">Uncharacterized protein</fullName>
    </submittedName>
</protein>